<evidence type="ECO:0000313" key="1">
    <source>
        <dbReference type="EMBL" id="SFO04256.1"/>
    </source>
</evidence>
<gene>
    <name evidence="1" type="ORF">SAMN05216219_3162</name>
</gene>
<evidence type="ECO:0008006" key="3">
    <source>
        <dbReference type="Google" id="ProtNLM"/>
    </source>
</evidence>
<sequence>MDFRRPLPVALPRAFSVREAYLNGMSRSQLRNAALVRPFHGARFAPRIDPELIDQCHAFSARMPRGAIFSHVTAARLHGMPLPIEFDDGPLHVMSPAGVRATKARGTVGHCATLGASDVTERQGIRLTTPERTWCDLAAILNFSDLVAAGDSLLWWEQPLTTMERLLEAAQRYPSQRGRSRMQLALGSLSPRSRSRPESIVRLALTASVLPEPVPNFEVYLPLSRREIAIDLAYPKYKVGLEYQGDHHRLDRRQWRRDVRRGNDAVDAGWSMIYFTGDDLVDLPDIVARTERRLRSRGWPVA</sequence>
<dbReference type="OrthoDB" id="3173471at2"/>
<dbReference type="AlphaFoldDB" id="A0A1I5DYH9"/>
<dbReference type="RefSeq" id="WP_090713160.1">
    <property type="nucleotide sequence ID" value="NZ_FOVM01000012.1"/>
</dbReference>
<accession>A0A1I5DYH9</accession>
<reference evidence="2" key="1">
    <citation type="submission" date="2016-10" db="EMBL/GenBank/DDBJ databases">
        <authorList>
            <person name="Varghese N."/>
            <person name="Submissions S."/>
        </authorList>
    </citation>
    <scope>NUCLEOTIDE SEQUENCE [LARGE SCALE GENOMIC DNA]</scope>
    <source>
        <strain evidence="2">CGMCC 1.11101</strain>
    </source>
</reference>
<dbReference type="Gene3D" id="3.40.960.10">
    <property type="entry name" value="VSR Endonuclease"/>
    <property type="match status" value="1"/>
</dbReference>
<evidence type="ECO:0000313" key="2">
    <source>
        <dbReference type="Proteomes" id="UP000198867"/>
    </source>
</evidence>
<dbReference type="EMBL" id="FOVM01000012">
    <property type="protein sequence ID" value="SFO04256.1"/>
    <property type="molecule type" value="Genomic_DNA"/>
</dbReference>
<keyword evidence="2" id="KW-1185">Reference proteome</keyword>
<protein>
    <recommendedName>
        <fullName evidence="3">DUF559 domain-containing protein</fullName>
    </recommendedName>
</protein>
<dbReference type="InterPro" id="IPR011335">
    <property type="entry name" value="Restrct_endonuc-II-like"/>
</dbReference>
<organism evidence="1 2">
    <name type="scientific">Mycetocola miduiensis</name>
    <dbReference type="NCBI Taxonomy" id="995034"/>
    <lineage>
        <taxon>Bacteria</taxon>
        <taxon>Bacillati</taxon>
        <taxon>Actinomycetota</taxon>
        <taxon>Actinomycetes</taxon>
        <taxon>Micrococcales</taxon>
        <taxon>Microbacteriaceae</taxon>
        <taxon>Mycetocola</taxon>
    </lineage>
</organism>
<name>A0A1I5DYH9_9MICO</name>
<dbReference type="STRING" id="995034.SAMN05216219_3162"/>
<dbReference type="Proteomes" id="UP000198867">
    <property type="component" value="Unassembled WGS sequence"/>
</dbReference>
<dbReference type="SUPFAM" id="SSF52980">
    <property type="entry name" value="Restriction endonuclease-like"/>
    <property type="match status" value="1"/>
</dbReference>
<proteinExistence type="predicted"/>